<dbReference type="Pfam" id="PF01557">
    <property type="entry name" value="FAA_hydrolase"/>
    <property type="match status" value="1"/>
</dbReference>
<dbReference type="GO" id="GO:0044281">
    <property type="term" value="P:small molecule metabolic process"/>
    <property type="evidence" value="ECO:0007669"/>
    <property type="project" value="UniProtKB-ARBA"/>
</dbReference>
<evidence type="ECO:0000259" key="3">
    <source>
        <dbReference type="Pfam" id="PF01557"/>
    </source>
</evidence>
<dbReference type="GO" id="GO:0016787">
    <property type="term" value="F:hydrolase activity"/>
    <property type="evidence" value="ECO:0007669"/>
    <property type="project" value="UniProtKB-KW"/>
</dbReference>
<dbReference type="Gene3D" id="3.90.850.10">
    <property type="entry name" value="Fumarylacetoacetase-like, C-terminal domain"/>
    <property type="match status" value="1"/>
</dbReference>
<dbReference type="Proteomes" id="UP000007150">
    <property type="component" value="Chromosome 1"/>
</dbReference>
<name>F6EZ88_SPHCR</name>
<accession>F6EZ88</accession>
<evidence type="ECO:0000313" key="4">
    <source>
        <dbReference type="EMBL" id="AEG50181.1"/>
    </source>
</evidence>
<evidence type="ECO:0000256" key="2">
    <source>
        <dbReference type="ARBA" id="ARBA00022723"/>
    </source>
</evidence>
<dbReference type="HOGENOM" id="CLU_028458_0_0_5"/>
<dbReference type="SUPFAM" id="SSF56529">
    <property type="entry name" value="FAH"/>
    <property type="match status" value="1"/>
</dbReference>
<gene>
    <name evidence="4" type="ORF">Sphch_2533</name>
</gene>
<dbReference type="InterPro" id="IPR036663">
    <property type="entry name" value="Fumarylacetoacetase_C_sf"/>
</dbReference>
<evidence type="ECO:0000256" key="1">
    <source>
        <dbReference type="ARBA" id="ARBA00010211"/>
    </source>
</evidence>
<keyword evidence="2" id="KW-0479">Metal-binding</keyword>
<sequence>MPNLIVRFQDAAVPRWGALTSAAPSRPEDMIEVVPIATDATTTAGLIAAIDADPALPSRGKAVRIEAATLLSPVTSDATLICQGLNYREHAAEAGHHERKANLFFAKASSSLTGPYADIVRPAGVELLDYEIEVGIVLRRAIRTDEVVTSETIGSYVAGAVLCNDISARDTMFGASFMQWYQGKSYRGFCPAGPVLYLLDPPEAAAALGRLEIELTYDGKVRQSASTAELLYGPAETLTQLSQIMDLKPGDMVLTGTPGGVMAQGTPKLLESLKAFLFDDIRRRDEMRLEMKQLANFLQPGEVLSLRMKDAEAGRDLGGQFSRIVSA</sequence>
<dbReference type="InterPro" id="IPR011234">
    <property type="entry name" value="Fumarylacetoacetase-like_C"/>
</dbReference>
<feature type="domain" description="Fumarylacetoacetase-like C-terminal" evidence="3">
    <location>
        <begin position="80"/>
        <end position="308"/>
    </location>
</feature>
<dbReference type="KEGG" id="sch:Sphch_2533"/>
<dbReference type="GO" id="GO:0046872">
    <property type="term" value="F:metal ion binding"/>
    <property type="evidence" value="ECO:0007669"/>
    <property type="project" value="UniProtKB-KW"/>
</dbReference>
<dbReference type="InterPro" id="IPR051121">
    <property type="entry name" value="FAH"/>
</dbReference>
<dbReference type="AlphaFoldDB" id="F6EZ88"/>
<dbReference type="PANTHER" id="PTHR42796">
    <property type="entry name" value="FUMARYLACETOACETATE HYDROLASE DOMAIN-CONTAINING PROTEIN 2A-RELATED"/>
    <property type="match status" value="1"/>
</dbReference>
<dbReference type="STRING" id="690566.Sphch_2533"/>
<keyword evidence="5" id="KW-1185">Reference proteome</keyword>
<keyword evidence="4" id="KW-0378">Hydrolase</keyword>
<dbReference type="EMBL" id="CP002798">
    <property type="protein sequence ID" value="AEG50181.1"/>
    <property type="molecule type" value="Genomic_DNA"/>
</dbReference>
<proteinExistence type="inferred from homology"/>
<organism evidence="4 5">
    <name type="scientific">Sphingobium chlorophenolicum L-1</name>
    <dbReference type="NCBI Taxonomy" id="690566"/>
    <lineage>
        <taxon>Bacteria</taxon>
        <taxon>Pseudomonadati</taxon>
        <taxon>Pseudomonadota</taxon>
        <taxon>Alphaproteobacteria</taxon>
        <taxon>Sphingomonadales</taxon>
        <taxon>Sphingomonadaceae</taxon>
        <taxon>Sphingobium</taxon>
    </lineage>
</organism>
<dbReference type="PANTHER" id="PTHR42796:SF4">
    <property type="entry name" value="FUMARYLACETOACETATE HYDROLASE DOMAIN-CONTAINING PROTEIN 2A"/>
    <property type="match status" value="1"/>
</dbReference>
<evidence type="ECO:0000313" key="5">
    <source>
        <dbReference type="Proteomes" id="UP000007150"/>
    </source>
</evidence>
<protein>
    <submittedName>
        <fullName evidence="4">Fumarylacetoacetate (FAA) hydrolase</fullName>
    </submittedName>
</protein>
<comment type="similarity">
    <text evidence="1">Belongs to the FAH family.</text>
</comment>
<reference evidence="4 5" key="1">
    <citation type="submission" date="2011-05" db="EMBL/GenBank/DDBJ databases">
        <title>Complete sequence of chromosome 1 of Sphingobium chlorophenolicum L-1.</title>
        <authorList>
            <consortium name="US DOE Joint Genome Institute"/>
            <person name="Lucas S."/>
            <person name="Han J."/>
            <person name="Lapidus A."/>
            <person name="Cheng J.-F."/>
            <person name="Goodwin L."/>
            <person name="Pitluck S."/>
            <person name="Peters L."/>
            <person name="Daligault H."/>
            <person name="Han C."/>
            <person name="Tapia R."/>
            <person name="Land M."/>
            <person name="Hauser L."/>
            <person name="Kyrpides N."/>
            <person name="Ivanova N."/>
            <person name="Pagani I."/>
            <person name="Turner P."/>
            <person name="Copley S."/>
            <person name="Woyke T."/>
        </authorList>
    </citation>
    <scope>NUCLEOTIDE SEQUENCE [LARGE SCALE GENOMIC DNA]</scope>
    <source>
        <strain evidence="4 5">L-1</strain>
    </source>
</reference>